<dbReference type="EMBL" id="CNFT01000356">
    <property type="protein sequence ID" value="CKR58030.1"/>
    <property type="molecule type" value="Genomic_DNA"/>
</dbReference>
<evidence type="ECO:0000313" key="4">
    <source>
        <dbReference type="EMBL" id="CKR58030.1"/>
    </source>
</evidence>
<dbReference type="Gene3D" id="1.20.1260.20">
    <property type="entry name" value="PPE superfamily"/>
    <property type="match status" value="1"/>
</dbReference>
<dbReference type="Proteomes" id="UP000189452">
    <property type="component" value="Chromosome"/>
</dbReference>
<evidence type="ECO:0000259" key="3">
    <source>
        <dbReference type="Pfam" id="PF18878"/>
    </source>
</evidence>
<dbReference type="InterPro" id="IPR038332">
    <property type="entry name" value="PPE_sf"/>
</dbReference>
<evidence type="ECO:0000313" key="11">
    <source>
        <dbReference type="Proteomes" id="UP000050164"/>
    </source>
</evidence>
<dbReference type="AlphaFoldDB" id="A0A0E8TUC7"/>
<dbReference type="OMA" id="CISTPPQ"/>
<feature type="domain" description="PPE" evidence="2">
    <location>
        <begin position="5"/>
        <end position="168"/>
    </location>
</feature>
<dbReference type="Pfam" id="PF00823">
    <property type="entry name" value="PPE"/>
    <property type="match status" value="1"/>
</dbReference>
<evidence type="ECO:0000259" key="2">
    <source>
        <dbReference type="Pfam" id="PF00823"/>
    </source>
</evidence>
<proteinExistence type="inferred from homology"/>
<reference evidence="8" key="6">
    <citation type="submission" date="2018-07" db="EMBL/GenBank/DDBJ databases">
        <authorList>
            <person name="Shah S."/>
            <person name="Brown T."/>
            <person name="Auld S."/>
            <person name="Bratton K."/>
            <person name="Narechania A."/>
            <person name="Mathema B."/>
            <person name="Gandhi N."/>
        </authorList>
    </citation>
    <scope>NUCLEOTIDE SEQUENCE</scope>
    <source>
        <strain evidence="8">32301_S10</strain>
    </source>
</reference>
<evidence type="ECO:0000313" key="13">
    <source>
        <dbReference type="Proteomes" id="UP000256381"/>
    </source>
</evidence>
<organism evidence="7 12">
    <name type="scientific">Mycobacterium tuberculosis</name>
    <dbReference type="NCBI Taxonomy" id="1773"/>
    <lineage>
        <taxon>Bacteria</taxon>
        <taxon>Bacillati</taxon>
        <taxon>Actinomycetota</taxon>
        <taxon>Actinomycetes</taxon>
        <taxon>Mycobacteriales</taxon>
        <taxon>Mycobacteriaceae</taxon>
        <taxon>Mycobacterium</taxon>
        <taxon>Mycobacterium tuberculosis complex</taxon>
    </lineage>
</organism>
<protein>
    <submittedName>
        <fullName evidence="4 7">PPE family protein</fullName>
    </submittedName>
</protein>
<dbReference type="InterPro" id="IPR043641">
    <property type="entry name" value="PPE-PPW_C"/>
</dbReference>
<dbReference type="Proteomes" id="UP000256381">
    <property type="component" value="Unassembled WGS sequence"/>
</dbReference>
<dbReference type="Proteomes" id="UP000050164">
    <property type="component" value="Unassembled WGS sequence"/>
</dbReference>
<name>A0A0E8TUC7_MYCTX</name>
<reference evidence="7 12" key="5">
    <citation type="submission" date="2017-02" db="EMBL/GenBank/DDBJ databases">
        <title>Protein polymorphisms may explain contrasting epidemiological fitness of two variants of a multidrug-resistant Mycobacterium tuberculosis strain.</title>
        <authorList>
            <person name="Bigi M.M."/>
            <person name="Lopez B."/>
            <person name="Blanco F.C."/>
            <person name="Sasiain M.C."/>
            <person name="De La Barrera S."/>
            <person name="Ritacco V."/>
            <person name="Bigi F."/>
            <person name="Soria M.A."/>
        </authorList>
    </citation>
    <scope>NUCLEOTIDE SEQUENCE [LARGE SCALE GENOMIC DNA]</scope>
    <source>
        <strain evidence="7 12">6548</strain>
    </source>
</reference>
<reference evidence="6 10" key="2">
    <citation type="submission" date="2015-03" db="EMBL/GenBank/DDBJ databases">
        <authorList>
            <consortium name="Pathogen Informatics"/>
            <person name="Murphy D."/>
        </authorList>
    </citation>
    <scope>NUCLEOTIDE SEQUENCE [LARGE SCALE GENOMIC DNA]</scope>
    <source>
        <strain evidence="6 10">0268S</strain>
    </source>
</reference>
<sequence length="473" mass="48563">MTFPMWFAVPPEVPSAWLSTGMGPGPLLAAARAWHALAAQYTEIATELASVLAAVQASSWQGPSADRFVVAHQPFRYWLTHAATVATAAAAAHETAAAGYTSALGGMPTLAELAANHAMHGALVTTNFFGVNTIPIALNEADYLRMWIQAATVMSHYQAVAHESVAATPSTPPAPQIVTSAASSAASSSFPDPTKLILQLLKDFLELLRYLAVELLPGPLGDLIAQVLDWFISFVSGPVFTFLAYLVLDPLIYFGPFAPLTSPVLLPAGLTGLAGLGAVSGPAGPMVERVHSDGPSRQSWPAATGVTLVGTNPAALVTTPAPAPTTSAAPTAPSTPGSSAAQGLYAVGGPDGEGFNPIAKTTALAGVTTDAAAPAAKLPGDQAQSSASKATRLRRRLRQHRFEFLADDGRLTMPNTPEMADVAAGNRGLDALGFAGTIPKSAPGSATGLTHLGGGFADVLSQPMLPHTWDGSD</sequence>
<dbReference type="Proteomes" id="UP000050139">
    <property type="component" value="Unassembled WGS sequence"/>
</dbReference>
<dbReference type="SMR" id="A0A0E8TUC7"/>
<evidence type="ECO:0000313" key="5">
    <source>
        <dbReference type="EMBL" id="CKS11830.1"/>
    </source>
</evidence>
<evidence type="ECO:0000313" key="12">
    <source>
        <dbReference type="Proteomes" id="UP000189452"/>
    </source>
</evidence>
<dbReference type="EMBL" id="CNFU01000574">
    <property type="protein sequence ID" value="CKS11830.1"/>
    <property type="molecule type" value="Genomic_DNA"/>
</dbReference>
<comment type="similarity">
    <text evidence="1">Belongs to the mycobacterial PPE family.</text>
</comment>
<evidence type="ECO:0000256" key="1">
    <source>
        <dbReference type="ARBA" id="ARBA00010652"/>
    </source>
</evidence>
<reference evidence="7 12" key="3">
    <citation type="submission" date="2016-04" db="EMBL/GenBank/DDBJ databases">
        <authorList>
            <person name="Bigi M."/>
            <person name="Bigi F."/>
            <person name="Soria M.A."/>
        </authorList>
    </citation>
    <scope>NUCLEOTIDE SEQUENCE [LARGE SCALE GENOMIC DNA]</scope>
    <source>
        <strain evidence="7 12">6548</strain>
    </source>
</reference>
<dbReference type="Proteomes" id="UP000049023">
    <property type="component" value="Unassembled WGS sequence"/>
</dbReference>
<dbReference type="PANTHER" id="PTHR46766:SF1">
    <property type="entry name" value="GLUTAMINE-RICH PROTEIN 2"/>
    <property type="match status" value="1"/>
</dbReference>
<reference evidence="8 13" key="4">
    <citation type="journal article" date="2017" name="N. Engl. J. Med.">
        <title>Transmission of Extensively Drug-Resistant Tuberculosis in South Africa.</title>
        <authorList>
            <person name="Shah N.S."/>
            <person name="Auld S.C."/>
            <person name="Brust J.C."/>
            <person name="Mathema B."/>
            <person name="Ismail N."/>
            <person name="Moodley P."/>
            <person name="Mlisana K."/>
            <person name="Allana S."/>
            <person name="Campbell A."/>
            <person name="Mthiyane T."/>
            <person name="Morris N."/>
            <person name="Mpangase P."/>
            <person name="van der Meulen H."/>
            <person name="Omar S.V."/>
            <person name="Brown T.S."/>
            <person name="Narechania A."/>
            <person name="Shaskina E."/>
            <person name="Kapwata T."/>
            <person name="Kreiswirth B."/>
            <person name="Gandhi N.R."/>
        </authorList>
    </citation>
    <scope>NUCLEOTIDE SEQUENCE [LARGE SCALE GENOMIC DNA]</scope>
    <source>
        <strain evidence="8 13">32301_S10</strain>
    </source>
</reference>
<dbReference type="EMBL" id="COPH01000024">
    <property type="protein sequence ID" value="CLW64620.1"/>
    <property type="molecule type" value="Genomic_DNA"/>
</dbReference>
<dbReference type="EMBL" id="QTBD01000032">
    <property type="protein sequence ID" value="REQ56624.1"/>
    <property type="molecule type" value="Genomic_DNA"/>
</dbReference>
<dbReference type="FunFam" id="1.20.1260.20:FF:000001">
    <property type="entry name" value="PPE family protein PPE41"/>
    <property type="match status" value="1"/>
</dbReference>
<feature type="domain" description="PPE-PPW subfamily C-terminal" evidence="3">
    <location>
        <begin position="424"/>
        <end position="469"/>
    </location>
</feature>
<dbReference type="EMBL" id="LWDQ01000001">
    <property type="protein sequence ID" value="OMH60063.1"/>
    <property type="molecule type" value="Genomic_DNA"/>
</dbReference>
<dbReference type="SUPFAM" id="SSF140459">
    <property type="entry name" value="PE/PPE dimer-like"/>
    <property type="match status" value="1"/>
</dbReference>
<gene>
    <name evidence="4" type="primary">PPE37</name>
    <name evidence="7" type="ORF">A4S10_02234</name>
    <name evidence="8" type="ORF">DSJ38_02165</name>
    <name evidence="4" type="ORF">ERS027659_01769</name>
    <name evidence="5" type="ORF">ERS027661_02613</name>
    <name evidence="6" type="ORF">ERS094118_02993</name>
</gene>
<evidence type="ECO:0000313" key="7">
    <source>
        <dbReference type="EMBL" id="OMH60063.1"/>
    </source>
</evidence>
<accession>A0A0E8TUC7</accession>
<dbReference type="PANTHER" id="PTHR46766">
    <property type="entry name" value="GLUTAMINE-RICH PROTEIN 2"/>
    <property type="match status" value="1"/>
</dbReference>
<dbReference type="GO" id="GO:0052572">
    <property type="term" value="P:response to host immune response"/>
    <property type="evidence" value="ECO:0007669"/>
    <property type="project" value="TreeGrafter"/>
</dbReference>
<dbReference type="Pfam" id="PF18878">
    <property type="entry name" value="PPE-PPW"/>
    <property type="match status" value="1"/>
</dbReference>
<dbReference type="InterPro" id="IPR000030">
    <property type="entry name" value="PPE_dom"/>
</dbReference>
<evidence type="ECO:0000313" key="8">
    <source>
        <dbReference type="EMBL" id="REQ56624.1"/>
    </source>
</evidence>
<reference evidence="9 11" key="1">
    <citation type="submission" date="2015-03" db="EMBL/GenBank/DDBJ databases">
        <authorList>
            <consortium name="Pathogen Informatics"/>
        </authorList>
    </citation>
    <scope>NUCLEOTIDE SEQUENCE [LARGE SCALE GENOMIC DNA]</scope>
    <source>
        <strain evidence="4 11">Bir 185</strain>
        <strain evidence="5 9">Bir 187</strain>
    </source>
</reference>
<evidence type="ECO:0000313" key="10">
    <source>
        <dbReference type="Proteomes" id="UP000050139"/>
    </source>
</evidence>
<evidence type="ECO:0000313" key="6">
    <source>
        <dbReference type="EMBL" id="CLW64620.1"/>
    </source>
</evidence>
<dbReference type="RefSeq" id="WP_003411053.1">
    <property type="nucleotide sequence ID" value="NZ_CABMIL010000005.1"/>
</dbReference>
<evidence type="ECO:0000313" key="9">
    <source>
        <dbReference type="Proteomes" id="UP000049023"/>
    </source>
</evidence>